<sequence length="45" mass="4585">MVDGMEEEATAPLTAAHGRGYGGGRDSRPGQKTQETGGQGISGEH</sequence>
<reference evidence="3" key="1">
    <citation type="submission" date="2023-07" db="EMBL/GenBank/DDBJ databases">
        <title>draft genome sequence of fig (Ficus carica).</title>
        <authorList>
            <person name="Takahashi T."/>
            <person name="Nishimura K."/>
        </authorList>
    </citation>
    <scope>NUCLEOTIDE SEQUENCE</scope>
</reference>
<feature type="region of interest" description="Disordered" evidence="1">
    <location>
        <begin position="1"/>
        <end position="45"/>
    </location>
</feature>
<evidence type="ECO:0000313" key="4">
    <source>
        <dbReference type="Proteomes" id="UP001187192"/>
    </source>
</evidence>
<name>A0AA88EMY3_FICCA</name>
<comment type="caution">
    <text evidence="3">The sequence shown here is derived from an EMBL/GenBank/DDBJ whole genome shotgun (WGS) entry which is preliminary data.</text>
</comment>
<gene>
    <name evidence="2" type="ORF">TIFTF001_054306</name>
    <name evidence="3" type="ORF">TIFTF001_054307</name>
</gene>
<dbReference type="Proteomes" id="UP001187192">
    <property type="component" value="Unassembled WGS sequence"/>
</dbReference>
<evidence type="ECO:0000313" key="3">
    <source>
        <dbReference type="EMBL" id="GMN73424.1"/>
    </source>
</evidence>
<dbReference type="EMBL" id="BTGU01014370">
    <property type="protein sequence ID" value="GMN73424.1"/>
    <property type="molecule type" value="Genomic_DNA"/>
</dbReference>
<proteinExistence type="predicted"/>
<dbReference type="AlphaFoldDB" id="A0AA88EMY3"/>
<organism evidence="3 4">
    <name type="scientific">Ficus carica</name>
    <name type="common">Common fig</name>
    <dbReference type="NCBI Taxonomy" id="3494"/>
    <lineage>
        <taxon>Eukaryota</taxon>
        <taxon>Viridiplantae</taxon>
        <taxon>Streptophyta</taxon>
        <taxon>Embryophyta</taxon>
        <taxon>Tracheophyta</taxon>
        <taxon>Spermatophyta</taxon>
        <taxon>Magnoliopsida</taxon>
        <taxon>eudicotyledons</taxon>
        <taxon>Gunneridae</taxon>
        <taxon>Pentapetalae</taxon>
        <taxon>rosids</taxon>
        <taxon>fabids</taxon>
        <taxon>Rosales</taxon>
        <taxon>Moraceae</taxon>
        <taxon>Ficeae</taxon>
        <taxon>Ficus</taxon>
    </lineage>
</organism>
<dbReference type="EMBL" id="BTGU01014369">
    <property type="protein sequence ID" value="GMN73422.1"/>
    <property type="molecule type" value="Genomic_DNA"/>
</dbReference>
<keyword evidence="4" id="KW-1185">Reference proteome</keyword>
<accession>A0AA88EMY3</accession>
<evidence type="ECO:0000256" key="1">
    <source>
        <dbReference type="SAM" id="MobiDB-lite"/>
    </source>
</evidence>
<evidence type="ECO:0000313" key="2">
    <source>
        <dbReference type="EMBL" id="GMN73422.1"/>
    </source>
</evidence>
<protein>
    <submittedName>
        <fullName evidence="3">Uncharacterized protein</fullName>
    </submittedName>
</protein>